<proteinExistence type="predicted"/>
<protein>
    <submittedName>
        <fullName evidence="1">Uncharacterized protein</fullName>
    </submittedName>
</protein>
<keyword evidence="2" id="KW-1185">Reference proteome</keyword>
<gene>
    <name evidence="1" type="ORF">HPB47_009952</name>
</gene>
<sequence>MDDVSKAIHGVNHRLTAIFTVSKVGQGGQQSVSLLLSSHQAQSATMNGKHHFQCGVEDNAGDVDNLPEATRAAVFIDETDRPMWELSIRKSCRSNVDCCLSNLWAFLRCLKDEQALQELKMAQLDAGQPPPRLTQKYKDVNECIYKILEHFTGSPLSMCTGPKITCWTDVALQEQSVCKRECLQESFSLAHSDVCHPKLSCRDIREDVHVQRLLARGVVKNVYLAGWKGHAVVLSNLTESRLEDDFQHNVQMHKLLGHPDYTVQVLGSCANTLVTEYVPLGSADNLQRLFTSQLARYDTVPRRFSLCLGYVAILRHLHAHQRVMCDSNTLAKTLSQYLVRGDLSLRVNDLDALPRVTPGRRVTCGTPPLHGELLAPEQRGNVSETASCDLKCDIWKVPDVCLWLLGNTRSVEGLKFRLFPVHRACKERDPQRRPDAELLWQEYLNVWARWEADL</sequence>
<organism evidence="1 2">
    <name type="scientific">Ixodes persulcatus</name>
    <name type="common">Taiga tick</name>
    <dbReference type="NCBI Taxonomy" id="34615"/>
    <lineage>
        <taxon>Eukaryota</taxon>
        <taxon>Metazoa</taxon>
        <taxon>Ecdysozoa</taxon>
        <taxon>Arthropoda</taxon>
        <taxon>Chelicerata</taxon>
        <taxon>Arachnida</taxon>
        <taxon>Acari</taxon>
        <taxon>Parasitiformes</taxon>
        <taxon>Ixodida</taxon>
        <taxon>Ixodoidea</taxon>
        <taxon>Ixodidae</taxon>
        <taxon>Ixodinae</taxon>
        <taxon>Ixodes</taxon>
    </lineage>
</organism>
<name>A0AC60P0R5_IXOPE</name>
<reference evidence="1 2" key="1">
    <citation type="journal article" date="2020" name="Cell">
        <title>Large-Scale Comparative Analyses of Tick Genomes Elucidate Their Genetic Diversity and Vector Capacities.</title>
        <authorList>
            <consortium name="Tick Genome and Microbiome Consortium (TIGMIC)"/>
            <person name="Jia N."/>
            <person name="Wang J."/>
            <person name="Shi W."/>
            <person name="Du L."/>
            <person name="Sun Y."/>
            <person name="Zhan W."/>
            <person name="Jiang J.F."/>
            <person name="Wang Q."/>
            <person name="Zhang B."/>
            <person name="Ji P."/>
            <person name="Bell-Sakyi L."/>
            <person name="Cui X.M."/>
            <person name="Yuan T.T."/>
            <person name="Jiang B.G."/>
            <person name="Yang W.F."/>
            <person name="Lam T.T."/>
            <person name="Chang Q.C."/>
            <person name="Ding S.J."/>
            <person name="Wang X.J."/>
            <person name="Zhu J.G."/>
            <person name="Ruan X.D."/>
            <person name="Zhao L."/>
            <person name="Wei J.T."/>
            <person name="Ye R.Z."/>
            <person name="Que T.C."/>
            <person name="Du C.H."/>
            <person name="Zhou Y.H."/>
            <person name="Cheng J.X."/>
            <person name="Dai P.F."/>
            <person name="Guo W.B."/>
            <person name="Han X.H."/>
            <person name="Huang E.J."/>
            <person name="Li L.F."/>
            <person name="Wei W."/>
            <person name="Gao Y.C."/>
            <person name="Liu J.Z."/>
            <person name="Shao H.Z."/>
            <person name="Wang X."/>
            <person name="Wang C.C."/>
            <person name="Yang T.C."/>
            <person name="Huo Q.B."/>
            <person name="Li W."/>
            <person name="Chen H.Y."/>
            <person name="Chen S.E."/>
            <person name="Zhou L.G."/>
            <person name="Ni X.B."/>
            <person name="Tian J.H."/>
            <person name="Sheng Y."/>
            <person name="Liu T."/>
            <person name="Pan Y.S."/>
            <person name="Xia L.Y."/>
            <person name="Li J."/>
            <person name="Zhao F."/>
            <person name="Cao W.C."/>
        </authorList>
    </citation>
    <scope>NUCLEOTIDE SEQUENCE [LARGE SCALE GENOMIC DNA]</scope>
    <source>
        <strain evidence="1">Iper-2018</strain>
    </source>
</reference>
<comment type="caution">
    <text evidence="1">The sequence shown here is derived from an EMBL/GenBank/DDBJ whole genome shotgun (WGS) entry which is preliminary data.</text>
</comment>
<evidence type="ECO:0000313" key="2">
    <source>
        <dbReference type="Proteomes" id="UP000805193"/>
    </source>
</evidence>
<dbReference type="EMBL" id="JABSTQ010011312">
    <property type="protein sequence ID" value="KAG0412907.1"/>
    <property type="molecule type" value="Genomic_DNA"/>
</dbReference>
<evidence type="ECO:0000313" key="1">
    <source>
        <dbReference type="EMBL" id="KAG0412907.1"/>
    </source>
</evidence>
<dbReference type="Proteomes" id="UP000805193">
    <property type="component" value="Unassembled WGS sequence"/>
</dbReference>
<accession>A0AC60P0R5</accession>